<protein>
    <submittedName>
        <fullName evidence="1">Uncharacterized protein</fullName>
    </submittedName>
</protein>
<gene>
    <name evidence="1" type="ORF">MAG551_02575</name>
</gene>
<reference evidence="1" key="1">
    <citation type="journal article" date="2021" name="ISME J.">
        <title>Fine-scale metabolic discontinuity in a stratified prokaryote microbiome of a Red Sea deep halocline.</title>
        <authorList>
            <person name="Michoud G."/>
            <person name="Ngugi D.K."/>
            <person name="Barozzi A."/>
            <person name="Merlino G."/>
            <person name="Calleja M.L."/>
            <person name="Delgado-Huertas A."/>
            <person name="Moran X.A.G."/>
            <person name="Daffonchio D."/>
        </authorList>
    </citation>
    <scope>NUCLEOTIDE SEQUENCE</scope>
    <source>
        <strain evidence="1">SuakinDeep_MAG55_1</strain>
    </source>
</reference>
<dbReference type="SUPFAM" id="SSF46785">
    <property type="entry name" value="Winged helix' DNA-binding domain"/>
    <property type="match status" value="1"/>
</dbReference>
<evidence type="ECO:0000313" key="1">
    <source>
        <dbReference type="EMBL" id="MBS1259503.1"/>
    </source>
</evidence>
<dbReference type="EMBL" id="JAANXD010000096">
    <property type="protein sequence ID" value="MBS1259503.1"/>
    <property type="molecule type" value="Genomic_DNA"/>
</dbReference>
<accession>A0A941W575</accession>
<dbReference type="Pfam" id="PF25212">
    <property type="entry name" value="HVO_A0114"/>
    <property type="match status" value="1"/>
</dbReference>
<dbReference type="Proteomes" id="UP000722750">
    <property type="component" value="Unassembled WGS sequence"/>
</dbReference>
<name>A0A941W575_9BACT</name>
<dbReference type="AlphaFoldDB" id="A0A941W575"/>
<organism evidence="1 2">
    <name type="scientific">Candidatus Scalindua arabica</name>
    <dbReference type="NCBI Taxonomy" id="1127984"/>
    <lineage>
        <taxon>Bacteria</taxon>
        <taxon>Pseudomonadati</taxon>
        <taxon>Planctomycetota</taxon>
        <taxon>Candidatus Brocadiia</taxon>
        <taxon>Candidatus Brocadiales</taxon>
        <taxon>Candidatus Scalinduaceae</taxon>
        <taxon>Candidatus Scalindua</taxon>
    </lineage>
</organism>
<dbReference type="InterPro" id="IPR036390">
    <property type="entry name" value="WH_DNA-bd_sf"/>
</dbReference>
<evidence type="ECO:0000313" key="2">
    <source>
        <dbReference type="Proteomes" id="UP000722750"/>
    </source>
</evidence>
<sequence>MKRKSVKIGVRSIKGVLNDFVKTGNMIEAGKQVKEEKAIYFESIKGFRKALTPMRLELLHLIKEKHPKSIQSLARLAKRDIKSISVDIKILESLNLIDLERKKVGRKEVMPRVEYDTIELSIAV</sequence>
<comment type="caution">
    <text evidence="1">The sequence shown here is derived from an EMBL/GenBank/DDBJ whole genome shotgun (WGS) entry which is preliminary data.</text>
</comment>
<proteinExistence type="predicted"/>